<comment type="caution">
    <text evidence="6">The sequence shown here is derived from an EMBL/GenBank/DDBJ whole genome shotgun (WGS) entry which is preliminary data.</text>
</comment>
<keyword evidence="2" id="KW-1133">Transmembrane helix</keyword>
<evidence type="ECO:0000256" key="1">
    <source>
        <dbReference type="ARBA" id="ARBA00022729"/>
    </source>
</evidence>
<keyword evidence="2" id="KW-0472">Membrane</keyword>
<dbReference type="Proteomes" id="UP001065549">
    <property type="component" value="Unassembled WGS sequence"/>
</dbReference>
<feature type="domain" description="Purple acid phosphatase N-terminal" evidence="5">
    <location>
        <begin position="30"/>
        <end position="119"/>
    </location>
</feature>
<dbReference type="SUPFAM" id="SSF56300">
    <property type="entry name" value="Metallo-dependent phosphatases"/>
    <property type="match status" value="1"/>
</dbReference>
<dbReference type="CDD" id="cd00063">
    <property type="entry name" value="FN3"/>
    <property type="match status" value="1"/>
</dbReference>
<dbReference type="RefSeq" id="WP_253020533.1">
    <property type="nucleotide sequence ID" value="NZ_JAJAGH010000005.1"/>
</dbReference>
<dbReference type="InterPro" id="IPR029052">
    <property type="entry name" value="Metallo-depent_PP-like"/>
</dbReference>
<keyword evidence="1 3" id="KW-0732">Signal</keyword>
<dbReference type="InterPro" id="IPR015914">
    <property type="entry name" value="PAPs_N"/>
</dbReference>
<evidence type="ECO:0000259" key="4">
    <source>
        <dbReference type="Pfam" id="PF00149"/>
    </source>
</evidence>
<dbReference type="InterPro" id="IPR008963">
    <property type="entry name" value="Purple_acid_Pase-like_N"/>
</dbReference>
<keyword evidence="2" id="KW-0812">Transmembrane</keyword>
<dbReference type="EMBL" id="JAOSHN010000001">
    <property type="protein sequence ID" value="MCU7377003.1"/>
    <property type="molecule type" value="Genomic_DNA"/>
</dbReference>
<dbReference type="InterPro" id="IPR004843">
    <property type="entry name" value="Calcineurin-like_PHP"/>
</dbReference>
<organism evidence="6 7">
    <name type="scientific">Hominibacterium faecale</name>
    <dbReference type="NCBI Taxonomy" id="2839743"/>
    <lineage>
        <taxon>Bacteria</taxon>
        <taxon>Bacillati</taxon>
        <taxon>Bacillota</taxon>
        <taxon>Clostridia</taxon>
        <taxon>Peptostreptococcales</taxon>
        <taxon>Anaerovoracaceae</taxon>
        <taxon>Hominibacterium</taxon>
    </lineage>
</organism>
<dbReference type="PANTHER" id="PTHR45867">
    <property type="entry name" value="PURPLE ACID PHOSPHATASE"/>
    <property type="match status" value="1"/>
</dbReference>
<proteinExistence type="predicted"/>
<keyword evidence="7" id="KW-1185">Reference proteome</keyword>
<dbReference type="GO" id="GO:0046872">
    <property type="term" value="F:metal ion binding"/>
    <property type="evidence" value="ECO:0007669"/>
    <property type="project" value="InterPro"/>
</dbReference>
<dbReference type="SUPFAM" id="SSF49363">
    <property type="entry name" value="Purple acid phosphatase, N-terminal domain"/>
    <property type="match status" value="1"/>
</dbReference>
<evidence type="ECO:0000313" key="7">
    <source>
        <dbReference type="Proteomes" id="UP001065549"/>
    </source>
</evidence>
<name>A0A9J6QRA0_9FIRM</name>
<dbReference type="Gene3D" id="3.60.21.10">
    <property type="match status" value="1"/>
</dbReference>
<protein>
    <submittedName>
        <fullName evidence="6">Metallophosphoesterase family protein</fullName>
    </submittedName>
</protein>
<evidence type="ECO:0000313" key="6">
    <source>
        <dbReference type="EMBL" id="MCU7377003.1"/>
    </source>
</evidence>
<dbReference type="GO" id="GO:0003993">
    <property type="term" value="F:acid phosphatase activity"/>
    <property type="evidence" value="ECO:0007669"/>
    <property type="project" value="InterPro"/>
</dbReference>
<evidence type="ECO:0000259" key="5">
    <source>
        <dbReference type="Pfam" id="PF16656"/>
    </source>
</evidence>
<gene>
    <name evidence="6" type="ORF">OBO34_01400</name>
</gene>
<feature type="signal peptide" evidence="3">
    <location>
        <begin position="1"/>
        <end position="24"/>
    </location>
</feature>
<dbReference type="PANTHER" id="PTHR45867:SF3">
    <property type="entry name" value="ACID PHOSPHATASE TYPE 7"/>
    <property type="match status" value="1"/>
</dbReference>
<dbReference type="Pfam" id="PF00149">
    <property type="entry name" value="Metallophos"/>
    <property type="match status" value="1"/>
</dbReference>
<feature type="transmembrane region" description="Helical" evidence="2">
    <location>
        <begin position="415"/>
        <end position="435"/>
    </location>
</feature>
<feature type="domain" description="Calcineurin-like phosphoesterase" evidence="4">
    <location>
        <begin position="139"/>
        <end position="337"/>
    </location>
</feature>
<dbReference type="InterPro" id="IPR003961">
    <property type="entry name" value="FN3_dom"/>
</dbReference>
<feature type="chain" id="PRO_5039913726" evidence="3">
    <location>
        <begin position="25"/>
        <end position="445"/>
    </location>
</feature>
<sequence length="445" mass="50588">MKRFCIAALMSIILLFLLSAPVFAAEYDSDQIILSWTDDSAHTQTITWHSASKKDGYVQYNREGMQLSPQHQVKAKIIEVKEDQYYRYEATIRGLSQKTTYEYRVGDGTSWSKVHTFSTAPTWETSRITTTDDAQSFEFLYLGDIQYKKRSQDYKTWGRMVEDIRQRNPGIAFALMGGDMVNSPRNMNDWNLFLSQATSVFAGIPMMTAIGNHETTVKADMYLKMLALPQNGPKGVSEEFYSFDYGNCHFAVVNTSFFLDNRKAAMEEEWEQQLTAISSWLEQDLTESGARWKVVVMHHPAYGISDGDPIYDAIREEWEPVFEQGEVDLVLCGHQHLYMRTKEIGNITYVMGNSGKRRSTYFNGENVPEYVEAINATDSNYQIIKVSEDKLTLESYDEEGQIIDKWSKNKSVSPLLKAVAAAGIIVVVGAGAVLIRLRVRKRGSL</sequence>
<reference evidence="6" key="1">
    <citation type="submission" date="2022-09" db="EMBL/GenBank/DDBJ databases">
        <title>Culturomic study of gut microbiota in children with autism spectrum disorder.</title>
        <authorList>
            <person name="Efimov B.A."/>
            <person name="Chaplin A.V."/>
            <person name="Sokolova S.R."/>
            <person name="Pikina A.P."/>
            <person name="Korzhanova M."/>
            <person name="Belova V."/>
            <person name="Korostin D."/>
        </authorList>
    </citation>
    <scope>NUCLEOTIDE SEQUENCE</scope>
    <source>
        <strain evidence="6">ASD5510</strain>
    </source>
</reference>
<evidence type="ECO:0000256" key="2">
    <source>
        <dbReference type="SAM" id="Phobius"/>
    </source>
</evidence>
<dbReference type="Pfam" id="PF16656">
    <property type="entry name" value="Pur_ac_phosph_N"/>
    <property type="match status" value="1"/>
</dbReference>
<dbReference type="Gene3D" id="2.60.40.380">
    <property type="entry name" value="Purple acid phosphatase-like, N-terminal"/>
    <property type="match status" value="1"/>
</dbReference>
<evidence type="ECO:0000256" key="3">
    <source>
        <dbReference type="SAM" id="SignalP"/>
    </source>
</evidence>
<dbReference type="AlphaFoldDB" id="A0A9J6QRA0"/>
<accession>A0A9J6QRA0</accession>